<evidence type="ECO:0000313" key="8">
    <source>
        <dbReference type="Proteomes" id="UP000222542"/>
    </source>
</evidence>
<gene>
    <name evidence="7" type="ORF">T459_20179</name>
</gene>
<evidence type="ECO:0000313" key="7">
    <source>
        <dbReference type="EMBL" id="PHT76657.1"/>
    </source>
</evidence>
<dbReference type="GO" id="GO:0005576">
    <property type="term" value="C:extracellular region"/>
    <property type="evidence" value="ECO:0007669"/>
    <property type="project" value="UniProtKB-SubCell"/>
</dbReference>
<evidence type="ECO:0000256" key="5">
    <source>
        <dbReference type="ARBA" id="ARBA00022729"/>
    </source>
</evidence>
<protein>
    <recommendedName>
        <fullName evidence="6">S-protein homolog</fullName>
    </recommendedName>
</protein>
<evidence type="ECO:0000256" key="2">
    <source>
        <dbReference type="ARBA" id="ARBA00005581"/>
    </source>
</evidence>
<evidence type="ECO:0000256" key="4">
    <source>
        <dbReference type="ARBA" id="ARBA00022525"/>
    </source>
</evidence>
<dbReference type="EMBL" id="AYRZ02000007">
    <property type="protein sequence ID" value="PHT76657.1"/>
    <property type="molecule type" value="Genomic_DNA"/>
</dbReference>
<keyword evidence="8" id="KW-1185">Reference proteome</keyword>
<dbReference type="AlphaFoldDB" id="A0A2G2Z3Q3"/>
<dbReference type="Gramene" id="PHT76657">
    <property type="protein sequence ID" value="PHT76657"/>
    <property type="gene ID" value="T459_20179"/>
</dbReference>
<evidence type="ECO:0000256" key="6">
    <source>
        <dbReference type="RuleBase" id="RU367044"/>
    </source>
</evidence>
<keyword evidence="5 6" id="KW-0732">Signal</keyword>
<organism evidence="7 8">
    <name type="scientific">Capsicum annuum</name>
    <name type="common">Capsicum pepper</name>
    <dbReference type="NCBI Taxonomy" id="4072"/>
    <lineage>
        <taxon>Eukaryota</taxon>
        <taxon>Viridiplantae</taxon>
        <taxon>Streptophyta</taxon>
        <taxon>Embryophyta</taxon>
        <taxon>Tracheophyta</taxon>
        <taxon>Spermatophyta</taxon>
        <taxon>Magnoliopsida</taxon>
        <taxon>eudicotyledons</taxon>
        <taxon>Gunneridae</taxon>
        <taxon>Pentapetalae</taxon>
        <taxon>asterids</taxon>
        <taxon>lamiids</taxon>
        <taxon>Solanales</taxon>
        <taxon>Solanaceae</taxon>
        <taxon>Solanoideae</taxon>
        <taxon>Capsiceae</taxon>
        <taxon>Capsicum</taxon>
    </lineage>
</organism>
<feature type="non-terminal residue" evidence="7">
    <location>
        <position position="1"/>
    </location>
</feature>
<dbReference type="PANTHER" id="PTHR31232:SF165">
    <property type="entry name" value="S-PROTEIN HOMOLOG"/>
    <property type="match status" value="1"/>
</dbReference>
<comment type="caution">
    <text evidence="7">The sequence shown here is derived from an EMBL/GenBank/DDBJ whole genome shotgun (WGS) entry which is preliminary data.</text>
</comment>
<dbReference type="GO" id="GO:0060320">
    <property type="term" value="P:rejection of self pollen"/>
    <property type="evidence" value="ECO:0007669"/>
    <property type="project" value="UniProtKB-KW"/>
</dbReference>
<dbReference type="PANTHER" id="PTHR31232">
    <property type="match status" value="1"/>
</dbReference>
<name>A0A2G2Z3Q3_CAPAN</name>
<dbReference type="Pfam" id="PF05938">
    <property type="entry name" value="Self-incomp_S1"/>
    <property type="match status" value="1"/>
</dbReference>
<feature type="signal peptide" evidence="6">
    <location>
        <begin position="1"/>
        <end position="16"/>
    </location>
</feature>
<keyword evidence="3 6" id="KW-0713">Self-incompatibility</keyword>
<evidence type="ECO:0000256" key="3">
    <source>
        <dbReference type="ARBA" id="ARBA00022471"/>
    </source>
</evidence>
<reference evidence="7 8" key="2">
    <citation type="journal article" date="2017" name="Genome Biol.">
        <title>New reference genome sequences of hot pepper reveal the massive evolution of plant disease-resistance genes by retroduplication.</title>
        <authorList>
            <person name="Kim S."/>
            <person name="Park J."/>
            <person name="Yeom S.I."/>
            <person name="Kim Y.M."/>
            <person name="Seo E."/>
            <person name="Kim K.T."/>
            <person name="Kim M.S."/>
            <person name="Lee J.M."/>
            <person name="Cheong K."/>
            <person name="Shin H.S."/>
            <person name="Kim S.B."/>
            <person name="Han K."/>
            <person name="Lee J."/>
            <person name="Park M."/>
            <person name="Lee H.A."/>
            <person name="Lee H.Y."/>
            <person name="Lee Y."/>
            <person name="Oh S."/>
            <person name="Lee J.H."/>
            <person name="Choi E."/>
            <person name="Choi E."/>
            <person name="Lee S.E."/>
            <person name="Jeon J."/>
            <person name="Kim H."/>
            <person name="Choi G."/>
            <person name="Song H."/>
            <person name="Lee J."/>
            <person name="Lee S.C."/>
            <person name="Kwon J.K."/>
            <person name="Lee H.Y."/>
            <person name="Koo N."/>
            <person name="Hong Y."/>
            <person name="Kim R.W."/>
            <person name="Kang W.H."/>
            <person name="Huh J.H."/>
            <person name="Kang B.C."/>
            <person name="Yang T.J."/>
            <person name="Lee Y.H."/>
            <person name="Bennetzen J.L."/>
            <person name="Choi D."/>
        </authorList>
    </citation>
    <scope>NUCLEOTIDE SEQUENCE [LARGE SCALE GENOMIC DNA]</scope>
    <source>
        <strain evidence="8">cv. CM334</strain>
    </source>
</reference>
<reference evidence="7 8" key="1">
    <citation type="journal article" date="2014" name="Nat. Genet.">
        <title>Genome sequence of the hot pepper provides insights into the evolution of pungency in Capsicum species.</title>
        <authorList>
            <person name="Kim S."/>
            <person name="Park M."/>
            <person name="Yeom S.I."/>
            <person name="Kim Y.M."/>
            <person name="Lee J.M."/>
            <person name="Lee H.A."/>
            <person name="Seo E."/>
            <person name="Choi J."/>
            <person name="Cheong K."/>
            <person name="Kim K.T."/>
            <person name="Jung K."/>
            <person name="Lee G.W."/>
            <person name="Oh S.K."/>
            <person name="Bae C."/>
            <person name="Kim S.B."/>
            <person name="Lee H.Y."/>
            <person name="Kim S.Y."/>
            <person name="Kim M.S."/>
            <person name="Kang B.C."/>
            <person name="Jo Y.D."/>
            <person name="Yang H.B."/>
            <person name="Jeong H.J."/>
            <person name="Kang W.H."/>
            <person name="Kwon J.K."/>
            <person name="Shin C."/>
            <person name="Lim J.Y."/>
            <person name="Park J.H."/>
            <person name="Huh J.H."/>
            <person name="Kim J.S."/>
            <person name="Kim B.D."/>
            <person name="Cohen O."/>
            <person name="Paran I."/>
            <person name="Suh M.C."/>
            <person name="Lee S.B."/>
            <person name="Kim Y.K."/>
            <person name="Shin Y."/>
            <person name="Noh S.J."/>
            <person name="Park J."/>
            <person name="Seo Y.S."/>
            <person name="Kwon S.Y."/>
            <person name="Kim H.A."/>
            <person name="Park J.M."/>
            <person name="Kim H.J."/>
            <person name="Choi S.B."/>
            <person name="Bosland P.W."/>
            <person name="Reeves G."/>
            <person name="Jo S.H."/>
            <person name="Lee B.W."/>
            <person name="Cho H.T."/>
            <person name="Choi H.S."/>
            <person name="Lee M.S."/>
            <person name="Yu Y."/>
            <person name="Do Choi Y."/>
            <person name="Park B.S."/>
            <person name="van Deynze A."/>
            <person name="Ashrafi H."/>
            <person name="Hill T."/>
            <person name="Kim W.T."/>
            <person name="Pai H.S."/>
            <person name="Ahn H.K."/>
            <person name="Yeam I."/>
            <person name="Giovannoni J.J."/>
            <person name="Rose J.K."/>
            <person name="Sorensen I."/>
            <person name="Lee S.J."/>
            <person name="Kim R.W."/>
            <person name="Choi I.Y."/>
            <person name="Choi B.S."/>
            <person name="Lim J.S."/>
            <person name="Lee Y.H."/>
            <person name="Choi D."/>
        </authorList>
    </citation>
    <scope>NUCLEOTIDE SEQUENCE [LARGE SCALE GENOMIC DNA]</scope>
    <source>
        <strain evidence="8">cv. CM334</strain>
    </source>
</reference>
<dbReference type="InterPro" id="IPR010264">
    <property type="entry name" value="Self-incomp_S1"/>
</dbReference>
<proteinExistence type="inferred from homology"/>
<dbReference type="Proteomes" id="UP000222542">
    <property type="component" value="Unassembled WGS sequence"/>
</dbReference>
<comment type="similarity">
    <text evidence="2 6">Belongs to the plant self-incompatibility (S1) protein family.</text>
</comment>
<sequence>IFLLLILVTPPYLLLAKKCFLSNKYEVHVINNLTSDSPHLKIHCASKNDDLGYHYPAIYEDFNWSFCQPVFGKTLYFCHFWWNLKEKSFIVFNDYQFCVSDSTIPNPKNNCKWEVRPDGFYLEIHNTTGASSYMYHYLDWS</sequence>
<feature type="chain" id="PRO_5025094332" description="S-protein homolog" evidence="6">
    <location>
        <begin position="17"/>
        <end position="141"/>
    </location>
</feature>
<keyword evidence="4 6" id="KW-0964">Secreted</keyword>
<dbReference type="OMA" id="CKWEVRQ"/>
<evidence type="ECO:0000256" key="1">
    <source>
        <dbReference type="ARBA" id="ARBA00004613"/>
    </source>
</evidence>
<accession>A0A2G2Z3Q3</accession>
<comment type="subcellular location">
    <subcellularLocation>
        <location evidence="1 6">Secreted</location>
    </subcellularLocation>
</comment>